<evidence type="ECO:0000313" key="3">
    <source>
        <dbReference type="Proteomes" id="UP000034154"/>
    </source>
</evidence>
<dbReference type="AlphaFoldDB" id="A0A0G1LPU2"/>
<sequence>MSENTTGFPCPNTQNPILVGRIEKQREGWWNLNVCSVSFSPSNRLFVEVKNFIDSWLASGEQELAVQTPPAQAEINAVFLFCWEVFMVGRDIIAQPKWSYNEGSPHEAAKTIGTLSEETEFFADEDLFASIATSLWAYSNDGPANIFPIRGFRSEVAEWRRNLLSVLQKLEAKAETARKAVDLDRLRSLKESGWMEFTFISSHYERDGEYLYDYTSKFLLRPGLDVTRWEGRHEASDEFSEWLAGLVVGVDYVAVN</sequence>
<gene>
    <name evidence="2" type="ORF">UW63_C0021G0002</name>
</gene>
<comment type="caution">
    <text evidence="2">The sequence shown here is derived from an EMBL/GenBank/DDBJ whole genome shotgun (WGS) entry which is preliminary data.</text>
</comment>
<feature type="coiled-coil region" evidence="1">
    <location>
        <begin position="160"/>
        <end position="187"/>
    </location>
</feature>
<protein>
    <submittedName>
        <fullName evidence="2">Uncharacterized protein</fullName>
    </submittedName>
</protein>
<dbReference type="EMBL" id="LCJB01000021">
    <property type="protein sequence ID" value="KKT70827.1"/>
    <property type="molecule type" value="Genomic_DNA"/>
</dbReference>
<evidence type="ECO:0000313" key="2">
    <source>
        <dbReference type="EMBL" id="KKT70827.1"/>
    </source>
</evidence>
<accession>A0A0G1LPU2</accession>
<name>A0A0G1LPU2_9BACT</name>
<reference evidence="2 3" key="1">
    <citation type="journal article" date="2015" name="Nature">
        <title>rRNA introns, odd ribosomes, and small enigmatic genomes across a large radiation of phyla.</title>
        <authorList>
            <person name="Brown C.T."/>
            <person name="Hug L.A."/>
            <person name="Thomas B.C."/>
            <person name="Sharon I."/>
            <person name="Castelle C.J."/>
            <person name="Singh A."/>
            <person name="Wilkins M.J."/>
            <person name="Williams K.H."/>
            <person name="Banfield J.F."/>
        </authorList>
    </citation>
    <scope>NUCLEOTIDE SEQUENCE [LARGE SCALE GENOMIC DNA]</scope>
</reference>
<organism evidence="2 3">
    <name type="scientific">Candidatus Uhrbacteria bacterium GW2011_GWF2_44_350</name>
    <dbReference type="NCBI Taxonomy" id="1619000"/>
    <lineage>
        <taxon>Bacteria</taxon>
        <taxon>Candidatus Uhriibacteriota</taxon>
    </lineage>
</organism>
<dbReference type="Proteomes" id="UP000034154">
    <property type="component" value="Unassembled WGS sequence"/>
</dbReference>
<keyword evidence="1" id="KW-0175">Coiled coil</keyword>
<evidence type="ECO:0000256" key="1">
    <source>
        <dbReference type="SAM" id="Coils"/>
    </source>
</evidence>
<proteinExistence type="predicted"/>